<name>A0ABY1QGI2_9BACT</name>
<dbReference type="EMBL" id="FXUG01000012">
    <property type="protein sequence ID" value="SMP69855.1"/>
    <property type="molecule type" value="Genomic_DNA"/>
</dbReference>
<dbReference type="InterPro" id="IPR052715">
    <property type="entry name" value="RAYT_transposase"/>
</dbReference>
<dbReference type="InterPro" id="IPR002686">
    <property type="entry name" value="Transposase_17"/>
</dbReference>
<organism evidence="2 3">
    <name type="scientific">Neorhodopirellula lusitana</name>
    <dbReference type="NCBI Taxonomy" id="445327"/>
    <lineage>
        <taxon>Bacteria</taxon>
        <taxon>Pseudomonadati</taxon>
        <taxon>Planctomycetota</taxon>
        <taxon>Planctomycetia</taxon>
        <taxon>Pirellulales</taxon>
        <taxon>Pirellulaceae</taxon>
        <taxon>Neorhodopirellula</taxon>
    </lineage>
</organism>
<reference evidence="2 3" key="1">
    <citation type="submission" date="2017-05" db="EMBL/GenBank/DDBJ databases">
        <authorList>
            <person name="Varghese N."/>
            <person name="Submissions S."/>
        </authorList>
    </citation>
    <scope>NUCLEOTIDE SEQUENCE [LARGE SCALE GENOMIC DNA]</scope>
    <source>
        <strain evidence="2 3">DSM 25457</strain>
    </source>
</reference>
<dbReference type="SMART" id="SM01321">
    <property type="entry name" value="Y1_Tnp"/>
    <property type="match status" value="1"/>
</dbReference>
<feature type="domain" description="Transposase IS200-like" evidence="1">
    <location>
        <begin position="24"/>
        <end position="199"/>
    </location>
</feature>
<dbReference type="Proteomes" id="UP001158067">
    <property type="component" value="Unassembled WGS sequence"/>
</dbReference>
<gene>
    <name evidence="2" type="ORF">SAMN06265222_112114</name>
</gene>
<protein>
    <submittedName>
        <fullName evidence="2">Transposase IS200 like</fullName>
    </submittedName>
</protein>
<dbReference type="Gene3D" id="3.30.70.1290">
    <property type="entry name" value="Transposase IS200-like"/>
    <property type="match status" value="1"/>
</dbReference>
<accession>A0ABY1QGI2</accession>
<proteinExistence type="predicted"/>
<dbReference type="PANTHER" id="PTHR36966:SF1">
    <property type="entry name" value="REP-ASSOCIATED TYROSINE TRANSPOSASE"/>
    <property type="match status" value="1"/>
</dbReference>
<dbReference type="PANTHER" id="PTHR36966">
    <property type="entry name" value="REP-ASSOCIATED TYROSINE TRANSPOSASE"/>
    <property type="match status" value="1"/>
</dbReference>
<sequence length="214" mass="25259">MFELFDPAADFAVHESAHLPRWYQPGAACFITFRTADSIPADISRRWHASRLDWMQRHGIFLNQPNWKDRFAELPTHIRREYHDRFSKQFLDNLDRDWGNCVLKRGVLAKHVADALLHFDAQRYHLGDYIVMPNHVHLIASFIGDTELEKQCYSWKKFSARGINRELGVRGRFWQEESFDHLIRSPEQFAAIVRYIRCNPQHLKAGDFLLSPPK</sequence>
<dbReference type="InterPro" id="IPR036515">
    <property type="entry name" value="Transposase_17_sf"/>
</dbReference>
<comment type="caution">
    <text evidence="2">The sequence shown here is derived from an EMBL/GenBank/DDBJ whole genome shotgun (WGS) entry which is preliminary data.</text>
</comment>
<evidence type="ECO:0000313" key="2">
    <source>
        <dbReference type="EMBL" id="SMP69855.1"/>
    </source>
</evidence>
<evidence type="ECO:0000259" key="1">
    <source>
        <dbReference type="SMART" id="SM01321"/>
    </source>
</evidence>
<keyword evidence="3" id="KW-1185">Reference proteome</keyword>
<evidence type="ECO:0000313" key="3">
    <source>
        <dbReference type="Proteomes" id="UP001158067"/>
    </source>
</evidence>
<dbReference type="SUPFAM" id="SSF143422">
    <property type="entry name" value="Transposase IS200-like"/>
    <property type="match status" value="1"/>
</dbReference>